<evidence type="ECO:0000259" key="13">
    <source>
        <dbReference type="Pfam" id="PF02776"/>
    </source>
</evidence>
<gene>
    <name evidence="14" type="ORF">PV05_11534</name>
</gene>
<evidence type="ECO:0000256" key="9">
    <source>
        <dbReference type="PIRSR" id="PIRSR036565-2"/>
    </source>
</evidence>
<dbReference type="PANTHER" id="PTHR43452:SF3">
    <property type="entry name" value="TRANSAMINATED AMINO ACID DECARBOXYLASE"/>
    <property type="match status" value="1"/>
</dbReference>
<feature type="binding site" evidence="9">
    <location>
        <position position="428"/>
    </location>
    <ligand>
        <name>Mg(2+)</name>
        <dbReference type="ChEBI" id="CHEBI:18420"/>
    </ligand>
</feature>
<sequence>MGVPGDMNLELLDYVKEVPGLKWIGNANELNAAYAADGYARIKGCPGVLVTTMGVGELSAINGIGGAYTEQVKVIHVVGTTPRAAQEKRLMIHHCMGPNPDHKIYEKMSAPVRCAHAWLDDEKTVLSEIDRVIRQCWIDSLPVYLFVPMDMVRLPVSIAALNTSVDISHPVNVVNEDSTVQKIKDAVVRAKRPVVLVDCLTARHEATKEARELCDLLDLPIFTTPMGKTIVDETHSRYCGVYNGSVSYPGIKEEVEGSDCVLNLGPLLSDSNSGGHTRQIDPKHVILIEPAGCTVFGEQAKDVYLRPLLCKLLVALKDAQLPKRPNPTLPPLPQGPDKTAPQVRQNYIWKRIGRFSRPGDIVIGECGTAQFGLSEATFASKATYVTQLYYGSIGYSVPCCLGAGLAQSEMQSEGKVASGGRLILVVGDGSLQLTVQEIGTIIKQGLKPIIFLINNDGYTIERAIHGPDEAYNDITTWDHRHMLQFLGARDGAQCTRQVRTKEEMETVLDSAEFVDKAPSHIQLLEVFMDRLDIPWRLAKQIEIVNERMRKEDPVLIGRNEV</sequence>
<dbReference type="GO" id="GO:0000949">
    <property type="term" value="P:aromatic amino acid family catabolic process to alcohol via Ehrlich pathway"/>
    <property type="evidence" value="ECO:0007669"/>
    <property type="project" value="TreeGrafter"/>
</dbReference>
<dbReference type="InterPro" id="IPR011766">
    <property type="entry name" value="TPP_enzyme_TPP-bd"/>
</dbReference>
<feature type="domain" description="Thiamine pyrophosphate enzyme TPP-binding" evidence="12">
    <location>
        <begin position="376"/>
        <end position="512"/>
    </location>
</feature>
<dbReference type="InterPro" id="IPR012001">
    <property type="entry name" value="Thiamin_PyroP_enz_TPP-bd_dom"/>
</dbReference>
<dbReference type="HOGENOM" id="CLU_013748_0_2_1"/>
<dbReference type="PANTHER" id="PTHR43452">
    <property type="entry name" value="PYRUVATE DECARBOXYLASE"/>
    <property type="match status" value="1"/>
</dbReference>
<evidence type="ECO:0000256" key="5">
    <source>
        <dbReference type="ARBA" id="ARBA00022793"/>
    </source>
</evidence>
<feature type="domain" description="Thiamine pyrophosphate enzyme N-terminal TPP-binding" evidence="13">
    <location>
        <begin position="2"/>
        <end position="89"/>
    </location>
</feature>
<dbReference type="CDD" id="cd07038">
    <property type="entry name" value="TPP_PYR_PDC_IPDC_like"/>
    <property type="match status" value="1"/>
</dbReference>
<dbReference type="Gene3D" id="3.40.50.970">
    <property type="match status" value="2"/>
</dbReference>
<evidence type="ECO:0000256" key="1">
    <source>
        <dbReference type="ARBA" id="ARBA00001964"/>
    </source>
</evidence>
<feature type="binding site" evidence="9">
    <location>
        <position position="457"/>
    </location>
    <ligand>
        <name>Mg(2+)</name>
        <dbReference type="ChEBI" id="CHEBI:18420"/>
    </ligand>
</feature>
<evidence type="ECO:0000313" key="14">
    <source>
        <dbReference type="EMBL" id="KIW49897.1"/>
    </source>
</evidence>
<evidence type="ECO:0000313" key="15">
    <source>
        <dbReference type="Proteomes" id="UP000054342"/>
    </source>
</evidence>
<organism evidence="14 15">
    <name type="scientific">Exophiala xenobiotica</name>
    <dbReference type="NCBI Taxonomy" id="348802"/>
    <lineage>
        <taxon>Eukaryota</taxon>
        <taxon>Fungi</taxon>
        <taxon>Dikarya</taxon>
        <taxon>Ascomycota</taxon>
        <taxon>Pezizomycotina</taxon>
        <taxon>Eurotiomycetes</taxon>
        <taxon>Chaetothyriomycetidae</taxon>
        <taxon>Chaetothyriales</taxon>
        <taxon>Herpotrichiellaceae</taxon>
        <taxon>Exophiala</taxon>
    </lineage>
</organism>
<dbReference type="EMBL" id="KN847323">
    <property type="protein sequence ID" value="KIW49897.1"/>
    <property type="molecule type" value="Genomic_DNA"/>
</dbReference>
<dbReference type="Pfam" id="PF02775">
    <property type="entry name" value="TPP_enzyme_C"/>
    <property type="match status" value="1"/>
</dbReference>
<comment type="similarity">
    <text evidence="2 10">Belongs to the TPP enzyme family.</text>
</comment>
<evidence type="ECO:0000259" key="12">
    <source>
        <dbReference type="Pfam" id="PF02775"/>
    </source>
</evidence>
<dbReference type="InterPro" id="IPR029061">
    <property type="entry name" value="THDP-binding"/>
</dbReference>
<keyword evidence="8" id="KW-0456">Lyase</keyword>
<dbReference type="CDD" id="cd02005">
    <property type="entry name" value="TPP_PDC_IPDC"/>
    <property type="match status" value="1"/>
</dbReference>
<keyword evidence="6 9" id="KW-0460">Magnesium</keyword>
<dbReference type="FunFam" id="3.40.50.970:FF:000024">
    <property type="entry name" value="Pyruvate decarboxylase isozyme"/>
    <property type="match status" value="1"/>
</dbReference>
<protein>
    <recommendedName>
        <fullName evidence="3">Pyruvate decarboxylase</fullName>
    </recommendedName>
</protein>
<dbReference type="Gene3D" id="3.40.50.1220">
    <property type="entry name" value="TPP-binding domain"/>
    <property type="match status" value="1"/>
</dbReference>
<comment type="cofactor">
    <cofactor evidence="1">
        <name>thiamine diphosphate</name>
        <dbReference type="ChEBI" id="CHEBI:58937"/>
    </cofactor>
</comment>
<dbReference type="GO" id="GO:0030976">
    <property type="term" value="F:thiamine pyrophosphate binding"/>
    <property type="evidence" value="ECO:0007669"/>
    <property type="project" value="InterPro"/>
</dbReference>
<proteinExistence type="inferred from homology"/>
<dbReference type="SUPFAM" id="SSF52518">
    <property type="entry name" value="Thiamin diphosphate-binding fold (THDP-binding)"/>
    <property type="match status" value="2"/>
</dbReference>
<name>A0A0D2CJ65_9EURO</name>
<dbReference type="InterPro" id="IPR029035">
    <property type="entry name" value="DHS-like_NAD/FAD-binding_dom"/>
</dbReference>
<dbReference type="GO" id="GO:0004737">
    <property type="term" value="F:pyruvate decarboxylase activity"/>
    <property type="evidence" value="ECO:0007669"/>
    <property type="project" value="TreeGrafter"/>
</dbReference>
<dbReference type="SUPFAM" id="SSF52467">
    <property type="entry name" value="DHS-like NAD/FAD-binding domain"/>
    <property type="match status" value="1"/>
</dbReference>
<keyword evidence="4 9" id="KW-0479">Metal-binding</keyword>
<evidence type="ECO:0000256" key="6">
    <source>
        <dbReference type="ARBA" id="ARBA00022842"/>
    </source>
</evidence>
<feature type="domain" description="Thiamine pyrophosphate enzyme central" evidence="11">
    <location>
        <begin position="180"/>
        <end position="290"/>
    </location>
</feature>
<dbReference type="InterPro" id="IPR012110">
    <property type="entry name" value="PDC/IPDC-like"/>
</dbReference>
<keyword evidence="5" id="KW-0210">Decarboxylase</keyword>
<dbReference type="GO" id="GO:0005829">
    <property type="term" value="C:cytosol"/>
    <property type="evidence" value="ECO:0007669"/>
    <property type="project" value="TreeGrafter"/>
</dbReference>
<dbReference type="GO" id="GO:0000287">
    <property type="term" value="F:magnesium ion binding"/>
    <property type="evidence" value="ECO:0007669"/>
    <property type="project" value="InterPro"/>
</dbReference>
<evidence type="ECO:0000256" key="7">
    <source>
        <dbReference type="ARBA" id="ARBA00023052"/>
    </source>
</evidence>
<evidence type="ECO:0000259" key="11">
    <source>
        <dbReference type="Pfam" id="PF00205"/>
    </source>
</evidence>
<reference evidence="14 15" key="1">
    <citation type="submission" date="2015-01" db="EMBL/GenBank/DDBJ databases">
        <title>The Genome Sequence of Exophiala xenobiotica CBS118157.</title>
        <authorList>
            <consortium name="The Broad Institute Genomics Platform"/>
            <person name="Cuomo C."/>
            <person name="de Hoog S."/>
            <person name="Gorbushina A."/>
            <person name="Stielow B."/>
            <person name="Teixiera M."/>
            <person name="Abouelleil A."/>
            <person name="Chapman S.B."/>
            <person name="Priest M."/>
            <person name="Young S.K."/>
            <person name="Wortman J."/>
            <person name="Nusbaum C."/>
            <person name="Birren B."/>
        </authorList>
    </citation>
    <scope>NUCLEOTIDE SEQUENCE [LARGE SCALE GENOMIC DNA]</scope>
    <source>
        <strain evidence="14 15">CBS 118157</strain>
    </source>
</reference>
<evidence type="ECO:0000256" key="2">
    <source>
        <dbReference type="ARBA" id="ARBA00007812"/>
    </source>
</evidence>
<evidence type="ECO:0000256" key="10">
    <source>
        <dbReference type="RuleBase" id="RU362132"/>
    </source>
</evidence>
<dbReference type="RefSeq" id="XP_013310481.1">
    <property type="nucleotide sequence ID" value="XM_013455027.1"/>
</dbReference>
<keyword evidence="7 10" id="KW-0786">Thiamine pyrophosphate</keyword>
<keyword evidence="15" id="KW-1185">Reference proteome</keyword>
<feature type="binding site" evidence="9">
    <location>
        <position position="455"/>
    </location>
    <ligand>
        <name>Mg(2+)</name>
        <dbReference type="ChEBI" id="CHEBI:18420"/>
    </ligand>
</feature>
<dbReference type="InterPro" id="IPR047214">
    <property type="entry name" value="TPP_PDC_IPDC"/>
</dbReference>
<dbReference type="Pfam" id="PF00205">
    <property type="entry name" value="TPP_enzyme_M"/>
    <property type="match status" value="1"/>
</dbReference>
<dbReference type="InterPro" id="IPR012000">
    <property type="entry name" value="Thiamin_PyroP_enz_cen_dom"/>
</dbReference>
<evidence type="ECO:0000256" key="3">
    <source>
        <dbReference type="ARBA" id="ARBA00014422"/>
    </source>
</evidence>
<dbReference type="InterPro" id="IPR047213">
    <property type="entry name" value="TPP_PYR_PDC_IPDC-like"/>
</dbReference>
<dbReference type="OrthoDB" id="308383at2759"/>
<dbReference type="PIRSF" id="PIRSF036565">
    <property type="entry name" value="Pyruvt_ip_decrb"/>
    <property type="match status" value="1"/>
</dbReference>
<accession>A0A0D2CJ65</accession>
<evidence type="ECO:0000256" key="4">
    <source>
        <dbReference type="ARBA" id="ARBA00022723"/>
    </source>
</evidence>
<dbReference type="AlphaFoldDB" id="A0A0D2CJ65"/>
<dbReference type="GO" id="GO:0005634">
    <property type="term" value="C:nucleus"/>
    <property type="evidence" value="ECO:0007669"/>
    <property type="project" value="TreeGrafter"/>
</dbReference>
<dbReference type="Pfam" id="PF02776">
    <property type="entry name" value="TPP_enzyme_N"/>
    <property type="match status" value="1"/>
</dbReference>
<dbReference type="Proteomes" id="UP000054342">
    <property type="component" value="Unassembled WGS sequence"/>
</dbReference>
<comment type="cofactor">
    <cofactor evidence="9">
        <name>Mg(2+)</name>
        <dbReference type="ChEBI" id="CHEBI:18420"/>
    </cofactor>
    <text evidence="9">Binds 1 Mg(2+) per subunit.</text>
</comment>
<evidence type="ECO:0000256" key="8">
    <source>
        <dbReference type="ARBA" id="ARBA00023239"/>
    </source>
</evidence>
<dbReference type="STRING" id="348802.A0A0D2CJ65"/>
<dbReference type="GeneID" id="25333442"/>